<dbReference type="OrthoDB" id="3430849at2"/>
<feature type="domain" description="DUF4352" evidence="3">
    <location>
        <begin position="57"/>
        <end position="179"/>
    </location>
</feature>
<dbReference type="RefSeq" id="WP_106329749.1">
    <property type="nucleotide sequence ID" value="NZ_BOMO01000153.1"/>
</dbReference>
<dbReference type="Proteomes" id="UP000239415">
    <property type="component" value="Unassembled WGS sequence"/>
</dbReference>
<accession>A0A2T0JWT5</accession>
<proteinExistence type="predicted"/>
<dbReference type="PROSITE" id="PS51257">
    <property type="entry name" value="PROKAR_LIPOPROTEIN"/>
    <property type="match status" value="1"/>
</dbReference>
<keyword evidence="2" id="KW-0472">Membrane</keyword>
<dbReference type="AlphaFoldDB" id="A0A2T0JWT5"/>
<feature type="transmembrane region" description="Helical" evidence="2">
    <location>
        <begin position="12"/>
        <end position="34"/>
    </location>
</feature>
<dbReference type="InterPro" id="IPR029050">
    <property type="entry name" value="Immunoprotect_excell_Ig-like"/>
</dbReference>
<comment type="caution">
    <text evidence="4">The sequence shown here is derived from an EMBL/GenBank/DDBJ whole genome shotgun (WGS) entry which is preliminary data.</text>
</comment>
<dbReference type="InterPro" id="IPR029051">
    <property type="entry name" value="DUF4352"/>
</dbReference>
<keyword evidence="2" id="KW-1133">Transmembrane helix</keyword>
<reference evidence="4 5" key="1">
    <citation type="submission" date="2018-03" db="EMBL/GenBank/DDBJ databases">
        <title>Genomic Encyclopedia of Archaeal and Bacterial Type Strains, Phase II (KMG-II): from individual species to whole genera.</title>
        <authorList>
            <person name="Goeker M."/>
        </authorList>
    </citation>
    <scope>NUCLEOTIDE SEQUENCE [LARGE SCALE GENOMIC DNA]</scope>
    <source>
        <strain evidence="4 5">DSM 43146</strain>
    </source>
</reference>
<gene>
    <name evidence="4" type="ORF">CLV67_1288</name>
</gene>
<sequence length="186" mass="19471">MQQPPKKRKKWPFIVGGIVLVMILGCVGIFALFVGGAAKVAEDLDDNQSGKNAAAGEMNKPATDGKFQFTVTGMKCGVAEVGGEFANEKAQGEFCLIDVTIKNVGTSAEIFNDGSQKAYDGANTEYSVDSGAAIFANEDSSTFLEQINPGNSVKGKLVFDVPSGTKLTSVVLHESAFTAGVKVPLV</sequence>
<keyword evidence="2" id="KW-0812">Transmembrane</keyword>
<keyword evidence="1" id="KW-0732">Signal</keyword>
<dbReference type="Gene3D" id="2.60.40.1240">
    <property type="match status" value="1"/>
</dbReference>
<keyword evidence="5" id="KW-1185">Reference proteome</keyword>
<dbReference type="Pfam" id="PF11611">
    <property type="entry name" value="DUF4352"/>
    <property type="match status" value="1"/>
</dbReference>
<evidence type="ECO:0000256" key="1">
    <source>
        <dbReference type="ARBA" id="ARBA00022729"/>
    </source>
</evidence>
<evidence type="ECO:0000313" key="4">
    <source>
        <dbReference type="EMBL" id="PRX12353.1"/>
    </source>
</evidence>
<organism evidence="4 5">
    <name type="scientific">Actinoplanes italicus</name>
    <dbReference type="NCBI Taxonomy" id="113567"/>
    <lineage>
        <taxon>Bacteria</taxon>
        <taxon>Bacillati</taxon>
        <taxon>Actinomycetota</taxon>
        <taxon>Actinomycetes</taxon>
        <taxon>Micromonosporales</taxon>
        <taxon>Micromonosporaceae</taxon>
        <taxon>Actinoplanes</taxon>
    </lineage>
</organism>
<evidence type="ECO:0000259" key="3">
    <source>
        <dbReference type="Pfam" id="PF11611"/>
    </source>
</evidence>
<protein>
    <submittedName>
        <fullName evidence="4">Uncharacterized protein DUF4352</fullName>
    </submittedName>
</protein>
<evidence type="ECO:0000313" key="5">
    <source>
        <dbReference type="Proteomes" id="UP000239415"/>
    </source>
</evidence>
<name>A0A2T0JWT5_9ACTN</name>
<dbReference type="EMBL" id="PVMZ01000028">
    <property type="protein sequence ID" value="PRX12353.1"/>
    <property type="molecule type" value="Genomic_DNA"/>
</dbReference>
<evidence type="ECO:0000256" key="2">
    <source>
        <dbReference type="SAM" id="Phobius"/>
    </source>
</evidence>